<evidence type="ECO:0000256" key="1">
    <source>
        <dbReference type="ARBA" id="ARBA00004964"/>
    </source>
</evidence>
<dbReference type="InterPro" id="IPR040999">
    <property type="entry name" value="Mak_N_cap"/>
</dbReference>
<keyword evidence="11" id="KW-0320">Glycogen biosynthesis</keyword>
<evidence type="ECO:0000313" key="16">
    <source>
        <dbReference type="EMBL" id="MFD0921879.1"/>
    </source>
</evidence>
<dbReference type="SUPFAM" id="SSF56112">
    <property type="entry name" value="Protein kinase-like (PK-like)"/>
    <property type="match status" value="1"/>
</dbReference>
<dbReference type="EC" id="2.7.1.175" evidence="4"/>
<evidence type="ECO:0000256" key="4">
    <source>
        <dbReference type="ARBA" id="ARBA00011962"/>
    </source>
</evidence>
<comment type="caution">
    <text evidence="16">The sequence shown here is derived from an EMBL/GenBank/DDBJ whole genome shotgun (WGS) entry which is preliminary data.</text>
</comment>
<evidence type="ECO:0000256" key="2">
    <source>
        <dbReference type="ARBA" id="ARBA00006219"/>
    </source>
</evidence>
<keyword evidence="6" id="KW-0321">Glycogen metabolism</keyword>
<evidence type="ECO:0000313" key="17">
    <source>
        <dbReference type="Proteomes" id="UP001597018"/>
    </source>
</evidence>
<keyword evidence="12" id="KW-0119">Carbohydrate metabolism</keyword>
<evidence type="ECO:0000256" key="11">
    <source>
        <dbReference type="ARBA" id="ARBA00023056"/>
    </source>
</evidence>
<evidence type="ECO:0000256" key="5">
    <source>
        <dbReference type="ARBA" id="ARBA00013882"/>
    </source>
</evidence>
<dbReference type="InterPro" id="IPR011009">
    <property type="entry name" value="Kinase-like_dom_sf"/>
</dbReference>
<proteinExistence type="inferred from homology"/>
<evidence type="ECO:0000259" key="15">
    <source>
        <dbReference type="Pfam" id="PF18085"/>
    </source>
</evidence>
<protein>
    <recommendedName>
        <fullName evidence="5">Maltokinase</fullName>
        <ecNumber evidence="4">2.7.1.175</ecNumber>
    </recommendedName>
    <alternativeName>
        <fullName evidence="13">Maltose-1-phosphate synthase</fullName>
    </alternativeName>
</protein>
<dbReference type="EMBL" id="JBHTIW010000016">
    <property type="protein sequence ID" value="MFD0921879.1"/>
    <property type="molecule type" value="Genomic_DNA"/>
</dbReference>
<name>A0ABW3FTH7_9PSEU</name>
<keyword evidence="8" id="KW-0547">Nucleotide-binding</keyword>
<comment type="similarity">
    <text evidence="2">Belongs to the aminoglycoside phosphotransferase family.</text>
</comment>
<comment type="catalytic activity">
    <reaction evidence="14">
        <text>D-maltose + ATP = alpha-maltose 1-phosphate + ADP + H(+)</text>
        <dbReference type="Rhea" id="RHEA:31915"/>
        <dbReference type="ChEBI" id="CHEBI:15378"/>
        <dbReference type="ChEBI" id="CHEBI:17306"/>
        <dbReference type="ChEBI" id="CHEBI:30616"/>
        <dbReference type="ChEBI" id="CHEBI:63576"/>
        <dbReference type="ChEBI" id="CHEBI:456216"/>
        <dbReference type="EC" id="2.7.1.175"/>
    </reaction>
</comment>
<accession>A0ABW3FTH7</accession>
<keyword evidence="7" id="KW-0808">Transferase</keyword>
<keyword evidence="17" id="KW-1185">Reference proteome</keyword>
<evidence type="ECO:0000256" key="13">
    <source>
        <dbReference type="ARBA" id="ARBA00031251"/>
    </source>
</evidence>
<evidence type="ECO:0000256" key="14">
    <source>
        <dbReference type="ARBA" id="ARBA00049067"/>
    </source>
</evidence>
<reference evidence="17" key="1">
    <citation type="journal article" date="2019" name="Int. J. Syst. Evol. Microbiol.">
        <title>The Global Catalogue of Microorganisms (GCM) 10K type strain sequencing project: providing services to taxonomists for standard genome sequencing and annotation.</title>
        <authorList>
            <consortium name="The Broad Institute Genomics Platform"/>
            <consortium name="The Broad Institute Genome Sequencing Center for Infectious Disease"/>
            <person name="Wu L."/>
            <person name="Ma J."/>
        </authorList>
    </citation>
    <scope>NUCLEOTIDE SEQUENCE [LARGE SCALE GENOMIC DNA]</scope>
    <source>
        <strain evidence="17">CCUG 56401</strain>
    </source>
</reference>
<comment type="pathway">
    <text evidence="1">Glycan biosynthesis; glycogen biosynthesis.</text>
</comment>
<dbReference type="Proteomes" id="UP001597018">
    <property type="component" value="Unassembled WGS sequence"/>
</dbReference>
<sequence length="452" mass="49083">MTYPGMDELRTALTGWLPQRGWFAANGREMRDVRIRRATELVDRRPAGGPLALLLVLEASFTDGGAQHYQVLLGLRRTVSPELRRAVFAEVGGHAVYDALADAELVAVLLSTMDSGRDVDDLEFRSVGGIPELSEVHVRPISGEQSNSSVVIDERMVLKVFRRLQPGVNPDVELHRALERARNPHVPRFLGAVHGRLDGPPTSLLTLQEFVPGTTSGWDAALRSLAGHLAGESTADVAESARALGEAVAAVHRDLAEVFGTSSLDPASITCELKSAVELAVDSAPVLAPHAAALQELVDSLAVGHDRPLAQRVHGDLHLGQVLRSERGWVVLDFEGEPDRPLSARVRHASPWRDVAGMLRSYDYAADHTTASADDPGTTAVRRARAWAETAKRAFLAGYESTSGRRADRAVLDAFVLGKALYEVAYDARHRPSWTTIPLSGVLRLLEARHVR</sequence>
<keyword evidence="9" id="KW-0418">Kinase</keyword>
<dbReference type="RefSeq" id="WP_345601806.1">
    <property type="nucleotide sequence ID" value="NZ_BAABLT010000051.1"/>
</dbReference>
<keyword evidence="10" id="KW-0067">ATP-binding</keyword>
<dbReference type="Pfam" id="PF18085">
    <property type="entry name" value="Mak_N_cap"/>
    <property type="match status" value="1"/>
</dbReference>
<comment type="subunit">
    <text evidence="3">Monomer.</text>
</comment>
<dbReference type="Gene3D" id="3.90.1200.10">
    <property type="match status" value="1"/>
</dbReference>
<evidence type="ECO:0000256" key="6">
    <source>
        <dbReference type="ARBA" id="ARBA00022600"/>
    </source>
</evidence>
<organism evidence="16 17">
    <name type="scientific">Saccharopolyspora rosea</name>
    <dbReference type="NCBI Taxonomy" id="524884"/>
    <lineage>
        <taxon>Bacteria</taxon>
        <taxon>Bacillati</taxon>
        <taxon>Actinomycetota</taxon>
        <taxon>Actinomycetes</taxon>
        <taxon>Pseudonocardiales</taxon>
        <taxon>Pseudonocardiaceae</taxon>
        <taxon>Saccharopolyspora</taxon>
    </lineage>
</organism>
<evidence type="ECO:0000256" key="12">
    <source>
        <dbReference type="ARBA" id="ARBA00023277"/>
    </source>
</evidence>
<evidence type="ECO:0000256" key="9">
    <source>
        <dbReference type="ARBA" id="ARBA00022777"/>
    </source>
</evidence>
<evidence type="ECO:0000256" key="3">
    <source>
        <dbReference type="ARBA" id="ARBA00011245"/>
    </source>
</evidence>
<evidence type="ECO:0000256" key="7">
    <source>
        <dbReference type="ARBA" id="ARBA00022679"/>
    </source>
</evidence>
<gene>
    <name evidence="16" type="ORF">ACFQ16_19220</name>
</gene>
<evidence type="ECO:0000256" key="8">
    <source>
        <dbReference type="ARBA" id="ARBA00022741"/>
    </source>
</evidence>
<evidence type="ECO:0000256" key="10">
    <source>
        <dbReference type="ARBA" id="ARBA00022840"/>
    </source>
</evidence>
<feature type="domain" description="Maltokinase N-terminal cap" evidence="15">
    <location>
        <begin position="16"/>
        <end position="102"/>
    </location>
</feature>